<gene>
    <name evidence="2" type="ORF">FCM35_KLT10242</name>
</gene>
<evidence type="ECO:0000256" key="1">
    <source>
        <dbReference type="SAM" id="MobiDB-lite"/>
    </source>
</evidence>
<dbReference type="AlphaFoldDB" id="A0A833QNM6"/>
<dbReference type="EMBL" id="SWLB01000020">
    <property type="protein sequence ID" value="KAF3325171.1"/>
    <property type="molecule type" value="Genomic_DNA"/>
</dbReference>
<proteinExistence type="predicted"/>
<feature type="region of interest" description="Disordered" evidence="1">
    <location>
        <begin position="1"/>
        <end position="23"/>
    </location>
</feature>
<evidence type="ECO:0000313" key="3">
    <source>
        <dbReference type="Proteomes" id="UP000623129"/>
    </source>
</evidence>
<reference evidence="2" key="1">
    <citation type="submission" date="2020-01" db="EMBL/GenBank/DDBJ databases">
        <title>Genome sequence of Kobresia littledalei, the first chromosome-level genome in the family Cyperaceae.</title>
        <authorList>
            <person name="Qu G."/>
        </authorList>
    </citation>
    <scope>NUCLEOTIDE SEQUENCE</scope>
    <source>
        <strain evidence="2">C.B.Clarke</strain>
        <tissue evidence="2">Leaf</tissue>
    </source>
</reference>
<accession>A0A833QNM6</accession>
<dbReference type="Proteomes" id="UP000623129">
    <property type="component" value="Unassembled WGS sequence"/>
</dbReference>
<evidence type="ECO:0000313" key="2">
    <source>
        <dbReference type="EMBL" id="KAF3325171.1"/>
    </source>
</evidence>
<name>A0A833QNM6_9POAL</name>
<comment type="caution">
    <text evidence="2">The sequence shown here is derived from an EMBL/GenBank/DDBJ whole genome shotgun (WGS) entry which is preliminary data.</text>
</comment>
<organism evidence="2 3">
    <name type="scientific">Carex littledalei</name>
    <dbReference type="NCBI Taxonomy" id="544730"/>
    <lineage>
        <taxon>Eukaryota</taxon>
        <taxon>Viridiplantae</taxon>
        <taxon>Streptophyta</taxon>
        <taxon>Embryophyta</taxon>
        <taxon>Tracheophyta</taxon>
        <taxon>Spermatophyta</taxon>
        <taxon>Magnoliopsida</taxon>
        <taxon>Liliopsida</taxon>
        <taxon>Poales</taxon>
        <taxon>Cyperaceae</taxon>
        <taxon>Cyperoideae</taxon>
        <taxon>Cariceae</taxon>
        <taxon>Carex</taxon>
        <taxon>Carex subgen. Euthyceras</taxon>
    </lineage>
</organism>
<keyword evidence="3" id="KW-1185">Reference proteome</keyword>
<sequence length="62" mass="6961">MPFISNPSISNSSPKKPPSLGLAEALDDDQHDLFNSPKKDRRMLDVIYFWGKCEPVDAIGDR</sequence>
<protein>
    <submittedName>
        <fullName evidence="2">Uncharacterized protein</fullName>
    </submittedName>
</protein>
<feature type="compositionally biased region" description="Low complexity" evidence="1">
    <location>
        <begin position="1"/>
        <end position="14"/>
    </location>
</feature>